<reference evidence="3" key="3">
    <citation type="journal article" date="2017" name="Plant Physiol. Biochem.">
        <title>Differential oxidative and antioxidative response of duckweed Lemna minor toward plant growth promoting/inhibiting bacteria.</title>
        <authorList>
            <person name="Ishizawa H."/>
            <person name="Kuroda M."/>
            <person name="Morikawa M."/>
            <person name="Ike M."/>
        </authorList>
    </citation>
    <scope>NUCLEOTIDE SEQUENCE [LARGE SCALE GENOMIC DNA]</scope>
    <source>
        <strain evidence="3">H3</strain>
    </source>
</reference>
<keyword evidence="3" id="KW-1185">Reference proteome</keyword>
<dbReference type="InterPro" id="IPR001387">
    <property type="entry name" value="Cro/C1-type_HTH"/>
</dbReference>
<protein>
    <submittedName>
        <fullName evidence="2">Helix-turn-helix motif</fullName>
    </submittedName>
</protein>
<dbReference type="PROSITE" id="PS50943">
    <property type="entry name" value="HTH_CROC1"/>
    <property type="match status" value="1"/>
</dbReference>
<dbReference type="AlphaFoldDB" id="A0A3G9GHE2"/>
<reference evidence="2 3" key="2">
    <citation type="journal article" date="2017" name="Genome Announc.">
        <title>Draft genome sequence of Aquitalea magnusonii strain H3, a plant growth-promoting bacterium of duckweed Lemna minor.</title>
        <authorList>
            <person name="Ishizawa H."/>
            <person name="Kuroda M."/>
            <person name="Ike M."/>
        </authorList>
    </citation>
    <scope>NUCLEOTIDE SEQUENCE [LARGE SCALE GENOMIC DNA]</scope>
    <source>
        <strain evidence="2 3">H3</strain>
    </source>
</reference>
<dbReference type="CDD" id="cd00093">
    <property type="entry name" value="HTH_XRE"/>
    <property type="match status" value="1"/>
</dbReference>
<dbReference type="Pfam" id="PF13744">
    <property type="entry name" value="HTH_37"/>
    <property type="match status" value="1"/>
</dbReference>
<proteinExistence type="predicted"/>
<accession>A0A3G9GHE2</accession>
<evidence type="ECO:0000313" key="3">
    <source>
        <dbReference type="Proteomes" id="UP000198290"/>
    </source>
</evidence>
<name>A0A3G9GHE2_9NEIS</name>
<dbReference type="InterPro" id="IPR039554">
    <property type="entry name" value="HigA2-like_HTH"/>
</dbReference>
<feature type="domain" description="HTH cro/C1-type" evidence="1">
    <location>
        <begin position="40"/>
        <end position="89"/>
    </location>
</feature>
<dbReference type="GO" id="GO:0003677">
    <property type="term" value="F:DNA binding"/>
    <property type="evidence" value="ECO:0007669"/>
    <property type="project" value="InterPro"/>
</dbReference>
<evidence type="ECO:0000313" key="2">
    <source>
        <dbReference type="EMBL" id="BBF85512.1"/>
    </source>
</evidence>
<dbReference type="Gene3D" id="1.10.260.40">
    <property type="entry name" value="lambda repressor-like DNA-binding domains"/>
    <property type="match status" value="1"/>
</dbReference>
<dbReference type="InterPro" id="IPR010982">
    <property type="entry name" value="Lambda_DNA-bd_dom_sf"/>
</dbReference>
<dbReference type="EMBL" id="AP018823">
    <property type="protein sequence ID" value="BBF85512.1"/>
    <property type="molecule type" value="Genomic_DNA"/>
</dbReference>
<gene>
    <name evidence="2" type="ORF">DLM_1896</name>
</gene>
<dbReference type="SUPFAM" id="SSF47413">
    <property type="entry name" value="lambda repressor-like DNA-binding domains"/>
    <property type="match status" value="1"/>
</dbReference>
<sequence>MITEPSTISVWDALESNPQQAANLRVRAALMRQISTTLSEQGLTQAEAARRCGVSQPRISQLMNGQIASFSLDALVNIAAALGQTVEIR</sequence>
<dbReference type="KEGG" id="amah:DLM_1896"/>
<evidence type="ECO:0000259" key="1">
    <source>
        <dbReference type="PROSITE" id="PS50943"/>
    </source>
</evidence>
<dbReference type="Proteomes" id="UP000198290">
    <property type="component" value="Chromosome"/>
</dbReference>
<organism evidence="2 3">
    <name type="scientific">Aquitalea magnusonii</name>
    <dbReference type="NCBI Taxonomy" id="332411"/>
    <lineage>
        <taxon>Bacteria</taxon>
        <taxon>Pseudomonadati</taxon>
        <taxon>Pseudomonadota</taxon>
        <taxon>Betaproteobacteria</taxon>
        <taxon>Neisseriales</taxon>
        <taxon>Chromobacteriaceae</taxon>
        <taxon>Aquitalea</taxon>
    </lineage>
</organism>
<dbReference type="SMART" id="SM00530">
    <property type="entry name" value="HTH_XRE"/>
    <property type="match status" value="1"/>
</dbReference>
<dbReference type="RefSeq" id="WP_197715548.1">
    <property type="nucleotide sequence ID" value="NZ_AP018823.1"/>
</dbReference>
<reference evidence="3" key="1">
    <citation type="journal article" date="2017" name="Biotechnol. Biofuels">
        <title>Evaluation of environmental bacterial communities as a factor affecting the growth of duckweed Lemna minor.</title>
        <authorList>
            <person name="Ishizawa H."/>
            <person name="Kuroda M."/>
            <person name="Morikawa M."/>
            <person name="Ike M."/>
        </authorList>
    </citation>
    <scope>NUCLEOTIDE SEQUENCE [LARGE SCALE GENOMIC DNA]</scope>
    <source>
        <strain evidence="3">H3</strain>
    </source>
</reference>